<dbReference type="AlphaFoldDB" id="A0A0F8ZLU0"/>
<organism evidence="1">
    <name type="scientific">marine sediment metagenome</name>
    <dbReference type="NCBI Taxonomy" id="412755"/>
    <lineage>
        <taxon>unclassified sequences</taxon>
        <taxon>metagenomes</taxon>
        <taxon>ecological metagenomes</taxon>
    </lineage>
</organism>
<accession>A0A0F8ZLU0</accession>
<evidence type="ECO:0000313" key="1">
    <source>
        <dbReference type="EMBL" id="KKK60886.1"/>
    </source>
</evidence>
<dbReference type="EMBL" id="LAZR01062749">
    <property type="protein sequence ID" value="KKK60886.1"/>
    <property type="molecule type" value="Genomic_DNA"/>
</dbReference>
<proteinExistence type="predicted"/>
<comment type="caution">
    <text evidence="1">The sequence shown here is derived from an EMBL/GenBank/DDBJ whole genome shotgun (WGS) entry which is preliminary data.</text>
</comment>
<sequence length="32" mass="3993">MAASVYRQREFQNSPYYRCVEDHFEAFEQVYE</sequence>
<feature type="non-terminal residue" evidence="1">
    <location>
        <position position="32"/>
    </location>
</feature>
<protein>
    <submittedName>
        <fullName evidence="1">Uncharacterized protein</fullName>
    </submittedName>
</protein>
<reference evidence="1" key="1">
    <citation type="journal article" date="2015" name="Nature">
        <title>Complex archaea that bridge the gap between prokaryotes and eukaryotes.</title>
        <authorList>
            <person name="Spang A."/>
            <person name="Saw J.H."/>
            <person name="Jorgensen S.L."/>
            <person name="Zaremba-Niedzwiedzka K."/>
            <person name="Martijn J."/>
            <person name="Lind A.E."/>
            <person name="van Eijk R."/>
            <person name="Schleper C."/>
            <person name="Guy L."/>
            <person name="Ettema T.J."/>
        </authorList>
    </citation>
    <scope>NUCLEOTIDE SEQUENCE</scope>
</reference>
<gene>
    <name evidence="1" type="ORF">LCGC14_3019860</name>
</gene>
<name>A0A0F8ZLU0_9ZZZZ</name>